<evidence type="ECO:0000313" key="3">
    <source>
        <dbReference type="Proteomes" id="UP000218811"/>
    </source>
</evidence>
<organism evidence="2 3">
    <name type="scientific">Wolfiporia cocos (strain MD-104)</name>
    <name type="common">Brown rot fungus</name>
    <dbReference type="NCBI Taxonomy" id="742152"/>
    <lineage>
        <taxon>Eukaryota</taxon>
        <taxon>Fungi</taxon>
        <taxon>Dikarya</taxon>
        <taxon>Basidiomycota</taxon>
        <taxon>Agaricomycotina</taxon>
        <taxon>Agaricomycetes</taxon>
        <taxon>Polyporales</taxon>
        <taxon>Phaeolaceae</taxon>
        <taxon>Wolfiporia</taxon>
    </lineage>
</organism>
<name>A0A2H3K6K4_WOLCO</name>
<sequence>MSNKATTAADAYIPCMGSRSVKRTYPITEFPHADSSPGLHTTTQPLLQQADGASHQPHALPASAARRGAPSLSPRRPDRQTAGSDAPAPPARFALHARLPRSPRPLVHAPPTRAHAVPALPALPARLRSRLPGDGLGPRPRGPGPHPRAFPLSHSHPRANSNSNRL</sequence>
<evidence type="ECO:0000313" key="2">
    <source>
        <dbReference type="EMBL" id="PCH44694.1"/>
    </source>
</evidence>
<gene>
    <name evidence="2" type="ORF">WOLCODRAFT_26948</name>
</gene>
<feature type="compositionally biased region" description="Low complexity" evidence="1">
    <location>
        <begin position="113"/>
        <end position="139"/>
    </location>
</feature>
<feature type="region of interest" description="Disordered" evidence="1">
    <location>
        <begin position="26"/>
        <end position="166"/>
    </location>
</feature>
<feature type="compositionally biased region" description="Polar residues" evidence="1">
    <location>
        <begin position="38"/>
        <end position="47"/>
    </location>
</feature>
<protein>
    <submittedName>
        <fullName evidence="2">Uncharacterized protein</fullName>
    </submittedName>
</protein>
<keyword evidence="3" id="KW-1185">Reference proteome</keyword>
<dbReference type="EMBL" id="KB468168">
    <property type="protein sequence ID" value="PCH44694.1"/>
    <property type="molecule type" value="Genomic_DNA"/>
</dbReference>
<dbReference type="Proteomes" id="UP000218811">
    <property type="component" value="Unassembled WGS sequence"/>
</dbReference>
<dbReference type="AlphaFoldDB" id="A0A2H3K6K4"/>
<evidence type="ECO:0000256" key="1">
    <source>
        <dbReference type="SAM" id="MobiDB-lite"/>
    </source>
</evidence>
<reference evidence="2 3" key="1">
    <citation type="journal article" date="2012" name="Science">
        <title>The Paleozoic origin of enzymatic lignin decomposition reconstructed from 31 fungal genomes.</title>
        <authorList>
            <person name="Floudas D."/>
            <person name="Binder M."/>
            <person name="Riley R."/>
            <person name="Barry K."/>
            <person name="Blanchette R.A."/>
            <person name="Henrissat B."/>
            <person name="Martinez A.T."/>
            <person name="Otillar R."/>
            <person name="Spatafora J.W."/>
            <person name="Yadav J.S."/>
            <person name="Aerts A."/>
            <person name="Benoit I."/>
            <person name="Boyd A."/>
            <person name="Carlson A."/>
            <person name="Copeland A."/>
            <person name="Coutinho P.M."/>
            <person name="de Vries R.P."/>
            <person name="Ferreira P."/>
            <person name="Findley K."/>
            <person name="Foster B."/>
            <person name="Gaskell J."/>
            <person name="Glotzer D."/>
            <person name="Gorecki P."/>
            <person name="Heitman J."/>
            <person name="Hesse C."/>
            <person name="Hori C."/>
            <person name="Igarashi K."/>
            <person name="Jurgens J.A."/>
            <person name="Kallen N."/>
            <person name="Kersten P."/>
            <person name="Kohler A."/>
            <person name="Kuees U."/>
            <person name="Kumar T.K.A."/>
            <person name="Kuo A."/>
            <person name="LaButti K."/>
            <person name="Larrondo L.F."/>
            <person name="Lindquist E."/>
            <person name="Ling A."/>
            <person name="Lombard V."/>
            <person name="Lucas S."/>
            <person name="Lundell T."/>
            <person name="Martin R."/>
            <person name="McLaughlin D.J."/>
            <person name="Morgenstern I."/>
            <person name="Morin E."/>
            <person name="Murat C."/>
            <person name="Nagy L.G."/>
            <person name="Nolan M."/>
            <person name="Ohm R.A."/>
            <person name="Patyshakuliyeva A."/>
            <person name="Rokas A."/>
            <person name="Ruiz-Duenas F.J."/>
            <person name="Sabat G."/>
            <person name="Salamov A."/>
            <person name="Samejima M."/>
            <person name="Schmutz J."/>
            <person name="Slot J.C."/>
            <person name="St John F."/>
            <person name="Stenlid J."/>
            <person name="Sun H."/>
            <person name="Sun S."/>
            <person name="Syed K."/>
            <person name="Tsang A."/>
            <person name="Wiebenga A."/>
            <person name="Young D."/>
            <person name="Pisabarro A."/>
            <person name="Eastwood D.C."/>
            <person name="Martin F."/>
            <person name="Cullen D."/>
            <person name="Grigoriev I.V."/>
            <person name="Hibbett D.S."/>
        </authorList>
    </citation>
    <scope>NUCLEOTIDE SEQUENCE [LARGE SCALE GENOMIC DNA]</scope>
    <source>
        <strain evidence="2 3">MD-104</strain>
    </source>
</reference>
<proteinExistence type="predicted"/>
<accession>A0A2H3K6K4</accession>